<organism evidence="7 8">
    <name type="scientific">Synoicihabitans lomoniglobus</name>
    <dbReference type="NCBI Taxonomy" id="2909285"/>
    <lineage>
        <taxon>Bacteria</taxon>
        <taxon>Pseudomonadati</taxon>
        <taxon>Verrucomicrobiota</taxon>
        <taxon>Opitutia</taxon>
        <taxon>Opitutales</taxon>
        <taxon>Opitutaceae</taxon>
        <taxon>Synoicihabitans</taxon>
    </lineage>
</organism>
<comment type="subcellular location">
    <subcellularLocation>
        <location evidence="1">Membrane</location>
        <topology evidence="1">Multi-pass membrane protein</topology>
    </subcellularLocation>
</comment>
<evidence type="ECO:0000313" key="7">
    <source>
        <dbReference type="EMBL" id="WED64492.1"/>
    </source>
</evidence>
<accession>A0AAF0A0U5</accession>
<dbReference type="RefSeq" id="WP_330930875.1">
    <property type="nucleotide sequence ID" value="NZ_CP119075.1"/>
</dbReference>
<keyword evidence="2" id="KW-0813">Transport</keyword>
<feature type="transmembrane region" description="Helical" evidence="6">
    <location>
        <begin position="221"/>
        <end position="244"/>
    </location>
</feature>
<dbReference type="KEGG" id="slom:PXH66_19300"/>
<proteinExistence type="predicted"/>
<dbReference type="PANTHER" id="PTHR12778:SF10">
    <property type="entry name" value="MAJOR FACILITATOR SUPERFAMILY DOMAIN-CONTAINING PROTEIN 3"/>
    <property type="match status" value="1"/>
</dbReference>
<feature type="transmembrane region" description="Helical" evidence="6">
    <location>
        <begin position="400"/>
        <end position="418"/>
    </location>
</feature>
<feature type="transmembrane region" description="Helical" evidence="6">
    <location>
        <begin position="368"/>
        <end position="388"/>
    </location>
</feature>
<dbReference type="AlphaFoldDB" id="A0AAF0A0U5"/>
<name>A0AAF0A0U5_9BACT</name>
<feature type="transmembrane region" description="Helical" evidence="6">
    <location>
        <begin position="78"/>
        <end position="104"/>
    </location>
</feature>
<dbReference type="EMBL" id="CP119075">
    <property type="protein sequence ID" value="WED64492.1"/>
    <property type="molecule type" value="Genomic_DNA"/>
</dbReference>
<dbReference type="InterPro" id="IPR004752">
    <property type="entry name" value="AmpG_permease/AT-1"/>
</dbReference>
<evidence type="ECO:0000256" key="5">
    <source>
        <dbReference type="ARBA" id="ARBA00023136"/>
    </source>
</evidence>
<keyword evidence="4 6" id="KW-1133">Transmembrane helix</keyword>
<dbReference type="PANTHER" id="PTHR12778">
    <property type="entry name" value="SOLUTE CARRIER FAMILY 33 ACETYL-COA TRANSPORTER -RELATED"/>
    <property type="match status" value="1"/>
</dbReference>
<feature type="transmembrane region" description="Helical" evidence="6">
    <location>
        <begin position="110"/>
        <end position="131"/>
    </location>
</feature>
<feature type="transmembrane region" description="Helical" evidence="6">
    <location>
        <begin position="306"/>
        <end position="327"/>
    </location>
</feature>
<dbReference type="InterPro" id="IPR011701">
    <property type="entry name" value="MFS"/>
</dbReference>
<reference evidence="7" key="1">
    <citation type="submission" date="2023-03" db="EMBL/GenBank/DDBJ databases">
        <title>Lomoglobus Profundus gen. nov., sp. nov., a novel member of the phylum Verrucomicrobia, isolated from deep-marine sediment of South China Sea.</title>
        <authorList>
            <person name="Ahmad T."/>
            <person name="Ishaq S.E."/>
            <person name="Wang F."/>
        </authorList>
    </citation>
    <scope>NUCLEOTIDE SEQUENCE</scope>
    <source>
        <strain evidence="7">LMO-M01</strain>
    </source>
</reference>
<evidence type="ECO:0000256" key="3">
    <source>
        <dbReference type="ARBA" id="ARBA00022692"/>
    </source>
</evidence>
<feature type="transmembrane region" description="Helical" evidence="6">
    <location>
        <begin position="151"/>
        <end position="168"/>
    </location>
</feature>
<keyword evidence="8" id="KW-1185">Reference proteome</keyword>
<dbReference type="GO" id="GO:0016020">
    <property type="term" value="C:membrane"/>
    <property type="evidence" value="ECO:0007669"/>
    <property type="project" value="UniProtKB-SubCell"/>
</dbReference>
<feature type="transmembrane region" description="Helical" evidence="6">
    <location>
        <begin position="20"/>
        <end position="37"/>
    </location>
</feature>
<evidence type="ECO:0000256" key="2">
    <source>
        <dbReference type="ARBA" id="ARBA00022448"/>
    </source>
</evidence>
<dbReference type="GO" id="GO:0022857">
    <property type="term" value="F:transmembrane transporter activity"/>
    <property type="evidence" value="ECO:0007669"/>
    <property type="project" value="InterPro"/>
</dbReference>
<feature type="transmembrane region" description="Helical" evidence="6">
    <location>
        <begin position="277"/>
        <end position="299"/>
    </location>
</feature>
<dbReference type="Pfam" id="PF07690">
    <property type="entry name" value="MFS_1"/>
    <property type="match status" value="1"/>
</dbReference>
<dbReference type="SUPFAM" id="SSF103473">
    <property type="entry name" value="MFS general substrate transporter"/>
    <property type="match status" value="1"/>
</dbReference>
<feature type="transmembrane region" description="Helical" evidence="6">
    <location>
        <begin position="180"/>
        <end position="200"/>
    </location>
</feature>
<dbReference type="InterPro" id="IPR036259">
    <property type="entry name" value="MFS_trans_sf"/>
</dbReference>
<keyword evidence="5 6" id="KW-0472">Membrane</keyword>
<evidence type="ECO:0000256" key="4">
    <source>
        <dbReference type="ARBA" id="ARBA00022989"/>
    </source>
</evidence>
<gene>
    <name evidence="7" type="ORF">PXH66_19300</name>
</gene>
<feature type="transmembrane region" description="Helical" evidence="6">
    <location>
        <begin position="49"/>
        <end position="66"/>
    </location>
</feature>
<evidence type="ECO:0000256" key="6">
    <source>
        <dbReference type="SAM" id="Phobius"/>
    </source>
</evidence>
<dbReference type="Proteomes" id="UP001218638">
    <property type="component" value="Chromosome"/>
</dbReference>
<protein>
    <submittedName>
        <fullName evidence="7">MFS transporter</fullName>
    </submittedName>
</protein>
<evidence type="ECO:0000256" key="1">
    <source>
        <dbReference type="ARBA" id="ARBA00004141"/>
    </source>
</evidence>
<keyword evidence="3 6" id="KW-0812">Transmembrane</keyword>
<sequence>MDAPETISNRRHPWRWVPTLYFAQGIPYVAVMTLAVVMYKNFGISNTDIALYTSWLYLPWVIKPLWAPLIDLWRTKRWWITTLQFLIGTAFALIALTVSAPFFFQATLAVFWLLAFSSATHDIAADGFYLLALDKPRQAAFVGVRSTFYRIAMIAGQGGLVFLAGAWAERTGSMTQAWTGVFAVLAGFFGVMAIFHWRALPRPADDRTGAAATATSPWAGWWTVFAAFFRRPGIAVILGFLLFYRFAEAQLLKLATPFLLDERAVGGLGLSTKQVGVIYGTFGVVALTIGGLAGGYLVSRYGLRRLLWWMVGAMHVPNLVFVALAMTQPENSVMIGGALVLEQLGYGFGFTAYLVYMMMAAEGSHKTAHYALCTGFMALGMMLPGMGAGWLQEQLGYENFFIWIMISAIPSLGAAALIKIDDSFGQAKTA</sequence>
<feature type="transmembrane region" description="Helical" evidence="6">
    <location>
        <begin position="333"/>
        <end position="356"/>
    </location>
</feature>
<dbReference type="Gene3D" id="1.20.1250.20">
    <property type="entry name" value="MFS general substrate transporter like domains"/>
    <property type="match status" value="2"/>
</dbReference>
<evidence type="ECO:0000313" key="8">
    <source>
        <dbReference type="Proteomes" id="UP001218638"/>
    </source>
</evidence>